<organism evidence="2 3">
    <name type="scientific">Mannheimia haemolytica</name>
    <name type="common">Pasteurella haemolytica</name>
    <dbReference type="NCBI Taxonomy" id="75985"/>
    <lineage>
        <taxon>Bacteria</taxon>
        <taxon>Pseudomonadati</taxon>
        <taxon>Pseudomonadota</taxon>
        <taxon>Gammaproteobacteria</taxon>
        <taxon>Pasteurellales</taxon>
        <taxon>Pasteurellaceae</taxon>
        <taxon>Mannheimia</taxon>
    </lineage>
</organism>
<keyword evidence="1" id="KW-0812">Transmembrane</keyword>
<sequence length="239" mass="28467">MTNQKFNKFINSSLTLAFFTLISFSTAYCYAWGIAAFHGYPWWHVEVGNAGIARALAYVFGTFLTIFLFYLIGYALVNKVFKLHYFKYLGWLRVSVLVTIFSLPVMISFYLFIGKVPMYLHLLYLGTTTLSVLLFHKHWDHRVFHLDIQKMLSEERFGFFYIFIFIYFSLLSLSIGYIRPELRTTYDYLEIENKRYYVLSIHCNNIYVLGEKTKDNDEFLFFNQDTLKYHRINITKMPN</sequence>
<dbReference type="Proteomes" id="UP000271188">
    <property type="component" value="Chromosome"/>
</dbReference>
<evidence type="ECO:0000256" key="1">
    <source>
        <dbReference type="SAM" id="Phobius"/>
    </source>
</evidence>
<dbReference type="RefSeq" id="WP_172595337.1">
    <property type="nucleotide sequence ID" value="NZ_LR134495.1"/>
</dbReference>
<proteinExistence type="predicted"/>
<protein>
    <submittedName>
        <fullName evidence="2">Uncharacterized protein</fullName>
    </submittedName>
</protein>
<gene>
    <name evidence="2" type="ORF">NCTC10643_00326</name>
</gene>
<accession>A0A448T4T4</accession>
<keyword evidence="1" id="KW-0472">Membrane</keyword>
<dbReference type="EMBL" id="LR134495">
    <property type="protein sequence ID" value="VEI74994.1"/>
    <property type="molecule type" value="Genomic_DNA"/>
</dbReference>
<name>A0A448T4T4_MANHA</name>
<feature type="transmembrane region" description="Helical" evidence="1">
    <location>
        <begin position="89"/>
        <end position="112"/>
    </location>
</feature>
<feature type="transmembrane region" description="Helical" evidence="1">
    <location>
        <begin position="55"/>
        <end position="77"/>
    </location>
</feature>
<dbReference type="AlphaFoldDB" id="A0A448T4T4"/>
<feature type="transmembrane region" description="Helical" evidence="1">
    <location>
        <begin position="118"/>
        <end position="136"/>
    </location>
</feature>
<evidence type="ECO:0000313" key="3">
    <source>
        <dbReference type="Proteomes" id="UP000271188"/>
    </source>
</evidence>
<keyword evidence="1" id="KW-1133">Transmembrane helix</keyword>
<evidence type="ECO:0000313" key="2">
    <source>
        <dbReference type="EMBL" id="VEI74994.1"/>
    </source>
</evidence>
<reference evidence="2" key="1">
    <citation type="submission" date="2018-12" db="EMBL/GenBank/DDBJ databases">
        <authorList>
            <consortium name="Pathogen Informatics"/>
        </authorList>
    </citation>
    <scope>NUCLEOTIDE SEQUENCE [LARGE SCALE GENOMIC DNA]</scope>
    <source>
        <strain evidence="2">NCTC10643</strain>
    </source>
</reference>
<feature type="transmembrane region" description="Helical" evidence="1">
    <location>
        <begin position="157"/>
        <end position="178"/>
    </location>
</feature>